<feature type="transmembrane region" description="Helical" evidence="10">
    <location>
        <begin position="106"/>
        <end position="125"/>
    </location>
</feature>
<name>A0ABX5VQH5_9MICO</name>
<dbReference type="RefSeq" id="WP_139073319.1">
    <property type="nucleotide sequence ID" value="NZ_CP040899.1"/>
</dbReference>
<dbReference type="EMBL" id="CP040899">
    <property type="protein sequence ID" value="QDB79688.1"/>
    <property type="molecule type" value="Genomic_DNA"/>
</dbReference>
<dbReference type="Gene3D" id="1.20.1440.130">
    <property type="entry name" value="VKOR domain"/>
    <property type="match status" value="1"/>
</dbReference>
<comment type="subcellular location">
    <subcellularLocation>
        <location evidence="1">Membrane</location>
        <topology evidence="1">Multi-pass membrane protein</topology>
    </subcellularLocation>
</comment>
<feature type="transmembrane region" description="Helical" evidence="10">
    <location>
        <begin position="206"/>
        <end position="224"/>
    </location>
</feature>
<comment type="similarity">
    <text evidence="2">Belongs to the VKOR family.</text>
</comment>
<evidence type="ECO:0000256" key="3">
    <source>
        <dbReference type="ARBA" id="ARBA00022692"/>
    </source>
</evidence>
<keyword evidence="7 10" id="KW-0472">Membrane</keyword>
<keyword evidence="3 10" id="KW-0812">Transmembrane</keyword>
<keyword evidence="6" id="KW-0560">Oxidoreductase</keyword>
<feature type="transmembrane region" description="Helical" evidence="10">
    <location>
        <begin position="46"/>
        <end position="66"/>
    </location>
</feature>
<evidence type="ECO:0000256" key="5">
    <source>
        <dbReference type="ARBA" id="ARBA00022989"/>
    </source>
</evidence>
<dbReference type="Pfam" id="PF07884">
    <property type="entry name" value="VKOR"/>
    <property type="match status" value="1"/>
</dbReference>
<evidence type="ECO:0000256" key="6">
    <source>
        <dbReference type="ARBA" id="ARBA00023002"/>
    </source>
</evidence>
<keyword evidence="13" id="KW-1185">Reference proteome</keyword>
<keyword evidence="5 10" id="KW-1133">Transmembrane helix</keyword>
<dbReference type="Proteomes" id="UP000313948">
    <property type="component" value="Chromosome"/>
</dbReference>
<accession>A0ABX5VQH5</accession>
<dbReference type="CDD" id="cd12922">
    <property type="entry name" value="VKOR_5"/>
    <property type="match status" value="1"/>
</dbReference>
<protein>
    <submittedName>
        <fullName evidence="12">Vitamin K epoxide reductase family protein</fullName>
    </submittedName>
</protein>
<feature type="transmembrane region" description="Helical" evidence="10">
    <location>
        <begin position="159"/>
        <end position="185"/>
    </location>
</feature>
<evidence type="ECO:0000256" key="1">
    <source>
        <dbReference type="ARBA" id="ARBA00004141"/>
    </source>
</evidence>
<keyword evidence="8" id="KW-1015">Disulfide bond</keyword>
<evidence type="ECO:0000256" key="4">
    <source>
        <dbReference type="ARBA" id="ARBA00022719"/>
    </source>
</evidence>
<evidence type="ECO:0000256" key="9">
    <source>
        <dbReference type="ARBA" id="ARBA00023284"/>
    </source>
</evidence>
<dbReference type="InterPro" id="IPR012932">
    <property type="entry name" value="VKOR"/>
</dbReference>
<gene>
    <name evidence="12" type="ORF">FE251_10110</name>
</gene>
<sequence>MSTQPVTSGGDDLDDDELLAEEEALARLDRTRPTEHQLAGGAPRGLGWLLTVGGALGAWASVMLILSQQTLLRDPGAALACDINPIIGCGKFVLSWQASVLGPPNAILGTMAFTVLTATGLILLGGGRLPRFYWAALMVGSVLAGVWITWFQYQAFTELHALCPYCLVVWTVTIPIVVNVLARGFQAGHLPAPEGLRRFLVQDRGLVIGVWYAVVLLLIGIVFWDQWMLIL</sequence>
<keyword evidence="9" id="KW-0676">Redox-active center</keyword>
<evidence type="ECO:0000256" key="10">
    <source>
        <dbReference type="SAM" id="Phobius"/>
    </source>
</evidence>
<dbReference type="InterPro" id="IPR041714">
    <property type="entry name" value="VKOR_Actinobacteria"/>
</dbReference>
<feature type="transmembrane region" description="Helical" evidence="10">
    <location>
        <begin position="132"/>
        <end position="153"/>
    </location>
</feature>
<organism evidence="12 13">
    <name type="scientific">Georgenia wutianyii</name>
    <dbReference type="NCBI Taxonomy" id="2585135"/>
    <lineage>
        <taxon>Bacteria</taxon>
        <taxon>Bacillati</taxon>
        <taxon>Actinomycetota</taxon>
        <taxon>Actinomycetes</taxon>
        <taxon>Micrococcales</taxon>
        <taxon>Bogoriellaceae</taxon>
        <taxon>Georgenia</taxon>
    </lineage>
</organism>
<keyword evidence="4" id="KW-0874">Quinone</keyword>
<feature type="domain" description="Vitamin K epoxide reductase" evidence="11">
    <location>
        <begin position="43"/>
        <end position="184"/>
    </location>
</feature>
<evidence type="ECO:0000256" key="2">
    <source>
        <dbReference type="ARBA" id="ARBA00006214"/>
    </source>
</evidence>
<evidence type="ECO:0000256" key="7">
    <source>
        <dbReference type="ARBA" id="ARBA00023136"/>
    </source>
</evidence>
<evidence type="ECO:0000313" key="12">
    <source>
        <dbReference type="EMBL" id="QDB79688.1"/>
    </source>
</evidence>
<evidence type="ECO:0000259" key="11">
    <source>
        <dbReference type="SMART" id="SM00756"/>
    </source>
</evidence>
<dbReference type="InterPro" id="IPR038354">
    <property type="entry name" value="VKOR_sf"/>
</dbReference>
<evidence type="ECO:0000313" key="13">
    <source>
        <dbReference type="Proteomes" id="UP000313948"/>
    </source>
</evidence>
<reference evidence="12 13" key="1">
    <citation type="submission" date="2019-05" db="EMBL/GenBank/DDBJ databases">
        <title>Georgenia *** sp. nov., and Georgenia *** sp. nov., isolated from the intestinal contents of plateau pika (Ochotona curzoniae) in the Qinghai-Tibet plateau of China.</title>
        <authorList>
            <person name="Tian Z."/>
        </authorList>
    </citation>
    <scope>NUCLEOTIDE SEQUENCE [LARGE SCALE GENOMIC DNA]</scope>
    <source>
        <strain evidence="12 13">Z294</strain>
    </source>
</reference>
<dbReference type="SMART" id="SM00756">
    <property type="entry name" value="VKc"/>
    <property type="match status" value="1"/>
</dbReference>
<proteinExistence type="inferred from homology"/>
<evidence type="ECO:0000256" key="8">
    <source>
        <dbReference type="ARBA" id="ARBA00023157"/>
    </source>
</evidence>